<dbReference type="SUPFAM" id="SSF51556">
    <property type="entry name" value="Metallo-dependent hydrolases"/>
    <property type="match status" value="1"/>
</dbReference>
<keyword evidence="4" id="KW-1185">Reference proteome</keyword>
<gene>
    <name evidence="3" type="ORF">ACFP3J_09570</name>
</gene>
<evidence type="ECO:0000313" key="3">
    <source>
        <dbReference type="EMBL" id="MFC5655740.1"/>
    </source>
</evidence>
<comment type="caution">
    <text evidence="3">The sequence shown here is derived from an EMBL/GenBank/DDBJ whole genome shotgun (WGS) entry which is preliminary data.</text>
</comment>
<evidence type="ECO:0000313" key="4">
    <source>
        <dbReference type="Proteomes" id="UP001596065"/>
    </source>
</evidence>
<sequence>MAAPGPVHEALAALPLVDHHCHGAVTADLAAGEFASLLTEGAAWPGVSPFDTPVGVAVRRHCAPLLDLPRHAPPADYVARRAELGWREVNRRFLTAAGTEVFCVDTGFAPHPLTTPAELAAAAGATACEVVRLERVAEAVAARGVEADEYAAAFRAAAEEAVRRPGVVAVKSVAAYRTGLALDPGRPTDAEVTRAARRWAAHGGRLADPVLVRHLLWTAVDLGLPLQLHTGFGDADLRLHRADPALLTDWLRRTAGTIPVLLLHCWPYHRQAAYLAAVFEHVYLDVGLALHHTGPARCRAVLEEALEVTPFRKLLHSSDAYGVAEFHHLGALCFRRGLAGLLQERVDADELSLADALRIADWTGRGNARRLYGPPVSAPHGPSASAPHGPPVSEPARDPGGRPTRKV</sequence>
<dbReference type="Gene3D" id="3.20.20.140">
    <property type="entry name" value="Metal-dependent hydrolases"/>
    <property type="match status" value="1"/>
</dbReference>
<dbReference type="InterPro" id="IPR006680">
    <property type="entry name" value="Amidohydro-rel"/>
</dbReference>
<evidence type="ECO:0000259" key="2">
    <source>
        <dbReference type="Pfam" id="PF04909"/>
    </source>
</evidence>
<dbReference type="RefSeq" id="WP_344349537.1">
    <property type="nucleotide sequence ID" value="NZ_BAAASM010000030.1"/>
</dbReference>
<accession>A0ABW0WBX2</accession>
<dbReference type="Proteomes" id="UP001596065">
    <property type="component" value="Unassembled WGS sequence"/>
</dbReference>
<protein>
    <submittedName>
        <fullName evidence="3">Amidohydrolase family protein</fullName>
    </submittedName>
</protein>
<dbReference type="EMBL" id="JBHSOE010000011">
    <property type="protein sequence ID" value="MFC5655740.1"/>
    <property type="molecule type" value="Genomic_DNA"/>
</dbReference>
<feature type="domain" description="Amidohydrolase-related" evidence="2">
    <location>
        <begin position="139"/>
        <end position="373"/>
    </location>
</feature>
<dbReference type="PANTHER" id="PTHR43383:SF2">
    <property type="entry name" value="AMIDOHYDROLASE 2 FAMILY PROTEIN"/>
    <property type="match status" value="1"/>
</dbReference>
<dbReference type="InterPro" id="IPR032466">
    <property type="entry name" value="Metal_Hydrolase"/>
</dbReference>
<feature type="region of interest" description="Disordered" evidence="1">
    <location>
        <begin position="371"/>
        <end position="407"/>
    </location>
</feature>
<organism evidence="3 4">
    <name type="scientific">Streptomyces nogalater</name>
    <dbReference type="NCBI Taxonomy" id="38314"/>
    <lineage>
        <taxon>Bacteria</taxon>
        <taxon>Bacillati</taxon>
        <taxon>Actinomycetota</taxon>
        <taxon>Actinomycetes</taxon>
        <taxon>Kitasatosporales</taxon>
        <taxon>Streptomycetaceae</taxon>
        <taxon>Streptomyces</taxon>
    </lineage>
</organism>
<name>A0ABW0WBX2_STRNO</name>
<dbReference type="Pfam" id="PF04909">
    <property type="entry name" value="Amidohydro_2"/>
    <property type="match status" value="1"/>
</dbReference>
<evidence type="ECO:0000256" key="1">
    <source>
        <dbReference type="SAM" id="MobiDB-lite"/>
    </source>
</evidence>
<reference evidence="4" key="1">
    <citation type="journal article" date="2019" name="Int. J. Syst. Evol. Microbiol.">
        <title>The Global Catalogue of Microorganisms (GCM) 10K type strain sequencing project: providing services to taxonomists for standard genome sequencing and annotation.</title>
        <authorList>
            <consortium name="The Broad Institute Genomics Platform"/>
            <consortium name="The Broad Institute Genome Sequencing Center for Infectious Disease"/>
            <person name="Wu L."/>
            <person name="Ma J."/>
        </authorList>
    </citation>
    <scope>NUCLEOTIDE SEQUENCE [LARGE SCALE GENOMIC DNA]</scope>
    <source>
        <strain evidence="4">KCTC 5701</strain>
    </source>
</reference>
<proteinExistence type="predicted"/>
<dbReference type="PANTHER" id="PTHR43383">
    <property type="entry name" value="NODULIN 6"/>
    <property type="match status" value="1"/>
</dbReference>